<dbReference type="InterPro" id="IPR000864">
    <property type="entry name" value="Prot_inh_pot1"/>
</dbReference>
<protein>
    <submittedName>
        <fullName evidence="4">Uncharacterized protein</fullName>
    </submittedName>
</protein>
<keyword evidence="5" id="KW-1185">Reference proteome</keyword>
<reference evidence="5" key="1">
    <citation type="journal article" date="2024" name="IScience">
        <title>Strigolactones Initiate the Formation of Haustorium-like Structures in Castilleja.</title>
        <authorList>
            <person name="Buerger M."/>
            <person name="Peterson D."/>
            <person name="Chory J."/>
        </authorList>
    </citation>
    <scope>NUCLEOTIDE SEQUENCE [LARGE SCALE GENOMIC DNA]</scope>
</reference>
<evidence type="ECO:0000256" key="2">
    <source>
        <dbReference type="ARBA" id="ARBA00022690"/>
    </source>
</evidence>
<dbReference type="PANTHER" id="PTHR33091">
    <property type="entry name" value="PROTEIN, PUTATIVE, EXPRESSED-RELATED"/>
    <property type="match status" value="1"/>
</dbReference>
<evidence type="ECO:0000256" key="1">
    <source>
        <dbReference type="ARBA" id="ARBA00008210"/>
    </source>
</evidence>
<dbReference type="PANTHER" id="PTHR33091:SF50">
    <property type="entry name" value="OS06G0319900 PROTEIN"/>
    <property type="match status" value="1"/>
</dbReference>
<sequence length="147" mass="16345">MASFHCNYNKCDYGGVRYKTEWPGLVGLPGPQCKATVERDNPTVVCSLVDMKGWTDPHYCCNRVFLFLDDRGLCIFPPKIGTTSYKTEWPELVGQRGPQCKIAIEKDNPTVTVRFVVVPPGAAIESTFFLTIMGFVCSPQKMASPCI</sequence>
<dbReference type="AlphaFoldDB" id="A0ABD3EJ74"/>
<evidence type="ECO:0000313" key="4">
    <source>
        <dbReference type="EMBL" id="KAL3654467.1"/>
    </source>
</evidence>
<keyword evidence="3" id="KW-0722">Serine protease inhibitor</keyword>
<dbReference type="GO" id="GO:0004867">
    <property type="term" value="F:serine-type endopeptidase inhibitor activity"/>
    <property type="evidence" value="ECO:0007669"/>
    <property type="project" value="UniProtKB-KW"/>
</dbReference>
<dbReference type="EMBL" id="JAVIJP010000005">
    <property type="protein sequence ID" value="KAL3654467.1"/>
    <property type="molecule type" value="Genomic_DNA"/>
</dbReference>
<name>A0ABD3EJ74_9LAMI</name>
<evidence type="ECO:0000256" key="3">
    <source>
        <dbReference type="ARBA" id="ARBA00022900"/>
    </source>
</evidence>
<proteinExistence type="inferred from homology"/>
<comment type="caution">
    <text evidence="4">The sequence shown here is derived from an EMBL/GenBank/DDBJ whole genome shotgun (WGS) entry which is preliminary data.</text>
</comment>
<dbReference type="SUPFAM" id="SSF54654">
    <property type="entry name" value="CI-2 family of serine protease inhibitors"/>
    <property type="match status" value="2"/>
</dbReference>
<comment type="similarity">
    <text evidence="1">Belongs to the protease inhibitor I13 (potato type I serine protease inhibitor) family.</text>
</comment>
<dbReference type="Pfam" id="PF00280">
    <property type="entry name" value="potato_inhibit"/>
    <property type="match status" value="2"/>
</dbReference>
<evidence type="ECO:0000313" key="5">
    <source>
        <dbReference type="Proteomes" id="UP001632038"/>
    </source>
</evidence>
<organism evidence="4 5">
    <name type="scientific">Castilleja foliolosa</name>
    <dbReference type="NCBI Taxonomy" id="1961234"/>
    <lineage>
        <taxon>Eukaryota</taxon>
        <taxon>Viridiplantae</taxon>
        <taxon>Streptophyta</taxon>
        <taxon>Embryophyta</taxon>
        <taxon>Tracheophyta</taxon>
        <taxon>Spermatophyta</taxon>
        <taxon>Magnoliopsida</taxon>
        <taxon>eudicotyledons</taxon>
        <taxon>Gunneridae</taxon>
        <taxon>Pentapetalae</taxon>
        <taxon>asterids</taxon>
        <taxon>lamiids</taxon>
        <taxon>Lamiales</taxon>
        <taxon>Orobanchaceae</taxon>
        <taxon>Pedicularideae</taxon>
        <taxon>Castillejinae</taxon>
        <taxon>Castilleja</taxon>
    </lineage>
</organism>
<gene>
    <name evidence="4" type="ORF">CASFOL_004148</name>
</gene>
<dbReference type="Gene3D" id="3.30.10.10">
    <property type="entry name" value="Trypsin Inhibitor V, subunit A"/>
    <property type="match status" value="2"/>
</dbReference>
<dbReference type="Proteomes" id="UP001632038">
    <property type="component" value="Unassembled WGS sequence"/>
</dbReference>
<accession>A0ABD3EJ74</accession>
<keyword evidence="2" id="KW-0646">Protease inhibitor</keyword>
<dbReference type="InterPro" id="IPR036354">
    <property type="entry name" value="Prot_inh_pot1_sf"/>
</dbReference>